<dbReference type="Proteomes" id="UP001497512">
    <property type="component" value="Chromosome 5"/>
</dbReference>
<dbReference type="SUPFAM" id="SSF54236">
    <property type="entry name" value="Ubiquitin-like"/>
    <property type="match status" value="1"/>
</dbReference>
<reference evidence="6" key="1">
    <citation type="submission" date="2024-02" db="EMBL/GenBank/DDBJ databases">
        <authorList>
            <consortium name="ELIXIR-Norway"/>
            <consortium name="Elixir Norway"/>
        </authorList>
    </citation>
    <scope>NUCLEOTIDE SEQUENCE</scope>
</reference>
<evidence type="ECO:0000313" key="6">
    <source>
        <dbReference type="EMBL" id="CAK9225861.1"/>
    </source>
</evidence>
<dbReference type="InterPro" id="IPR000938">
    <property type="entry name" value="CAP-Gly_domain"/>
</dbReference>
<dbReference type="InterPro" id="IPR045172">
    <property type="entry name" value="TBCB_Ubl"/>
</dbReference>
<evidence type="ECO:0000256" key="1">
    <source>
        <dbReference type="ARBA" id="ARBA00004496"/>
    </source>
</evidence>
<dbReference type="Pfam" id="PF14560">
    <property type="entry name" value="Ubiquitin_2"/>
    <property type="match status" value="1"/>
</dbReference>
<protein>
    <recommendedName>
        <fullName evidence="5">CAP-Gly domain-containing protein</fullName>
    </recommendedName>
</protein>
<dbReference type="PANTHER" id="PTHR18916:SF85">
    <property type="entry name" value="TUBULIN-FOLDING COFACTOR B"/>
    <property type="match status" value="1"/>
</dbReference>
<evidence type="ECO:0000259" key="5">
    <source>
        <dbReference type="PROSITE" id="PS50245"/>
    </source>
</evidence>
<organism evidence="6 7">
    <name type="scientific">Sphagnum troendelagicum</name>
    <dbReference type="NCBI Taxonomy" id="128251"/>
    <lineage>
        <taxon>Eukaryota</taxon>
        <taxon>Viridiplantae</taxon>
        <taxon>Streptophyta</taxon>
        <taxon>Embryophyta</taxon>
        <taxon>Bryophyta</taxon>
        <taxon>Sphagnophytina</taxon>
        <taxon>Sphagnopsida</taxon>
        <taxon>Sphagnales</taxon>
        <taxon>Sphagnaceae</taxon>
        <taxon>Sphagnum</taxon>
    </lineage>
</organism>
<dbReference type="PROSITE" id="PS50245">
    <property type="entry name" value="CAP_GLY_2"/>
    <property type="match status" value="1"/>
</dbReference>
<dbReference type="Gene3D" id="2.30.30.190">
    <property type="entry name" value="CAP Gly-rich-like domain"/>
    <property type="match status" value="1"/>
</dbReference>
<dbReference type="InterPro" id="IPR000626">
    <property type="entry name" value="Ubiquitin-like_dom"/>
</dbReference>
<dbReference type="InterPro" id="IPR036859">
    <property type="entry name" value="CAP-Gly_dom_sf"/>
</dbReference>
<evidence type="ECO:0000256" key="4">
    <source>
        <dbReference type="ARBA" id="ARBA00025779"/>
    </source>
</evidence>
<dbReference type="InterPro" id="IPR029071">
    <property type="entry name" value="Ubiquitin-like_domsf"/>
</dbReference>
<evidence type="ECO:0000256" key="2">
    <source>
        <dbReference type="ARBA" id="ARBA00022490"/>
    </source>
</evidence>
<dbReference type="SMART" id="SM01052">
    <property type="entry name" value="CAP_GLY"/>
    <property type="match status" value="1"/>
</dbReference>
<keyword evidence="7" id="KW-1185">Reference proteome</keyword>
<keyword evidence="2" id="KW-0963">Cytoplasm</keyword>
<name>A0ABP0UN83_9BRYO</name>
<proteinExistence type="inferred from homology"/>
<evidence type="ECO:0000256" key="3">
    <source>
        <dbReference type="ARBA" id="ARBA00023186"/>
    </source>
</evidence>
<dbReference type="Pfam" id="PF01302">
    <property type="entry name" value="CAP_GLY"/>
    <property type="match status" value="1"/>
</dbReference>
<keyword evidence="3" id="KW-0143">Chaperone</keyword>
<gene>
    <name evidence="6" type="ORF">CSSPTR1EN2_LOCUS17950</name>
</gene>
<comment type="subcellular location">
    <subcellularLocation>
        <location evidence="1">Cytoplasm</location>
    </subcellularLocation>
</comment>
<dbReference type="PANTHER" id="PTHR18916">
    <property type="entry name" value="DYNACTIN 1-RELATED MICROTUBULE-BINDING"/>
    <property type="match status" value="1"/>
</dbReference>
<evidence type="ECO:0000313" key="7">
    <source>
        <dbReference type="Proteomes" id="UP001497512"/>
    </source>
</evidence>
<dbReference type="Gene3D" id="3.10.20.90">
    <property type="entry name" value="Phosphatidylinositol 3-kinase Catalytic Subunit, Chain A, domain 1"/>
    <property type="match status" value="1"/>
</dbReference>
<dbReference type="SUPFAM" id="SSF74924">
    <property type="entry name" value="Cap-Gly domain"/>
    <property type="match status" value="1"/>
</dbReference>
<dbReference type="EMBL" id="OZ019897">
    <property type="protein sequence ID" value="CAK9225861.1"/>
    <property type="molecule type" value="Genomic_DNA"/>
</dbReference>
<comment type="similarity">
    <text evidence="4">Belongs to the TBCB family.</text>
</comment>
<feature type="domain" description="CAP-Gly" evidence="5">
    <location>
        <begin position="192"/>
        <end position="234"/>
    </location>
</feature>
<accession>A0ABP0UN83</accession>
<sequence length="256" mass="29052">MAAMLDALKSYVRTPSTQNQAEDTVLLHVTHSNLKQHFIEIRFDLHTTIERVKEKLRDRCGTPVESMSLQLYDDTNTKICDLIDDFRPIGYYSPLDGYRIHVIDADPTSMSAGGWLEDTSLVEKYTISEDAYNKREDTFRKYREKRVAEDPTWTLQKVTEDHMADIASGIEVGARCEVDPGGKRGKVKFVGTADTLAAGFWVGVQYDEPVGKHDGLVKGKRYFTCPPGHGAMLRPDKIKVGDYPERDPFEDEEEEI</sequence>
<dbReference type="CDD" id="cd01789">
    <property type="entry name" value="Ubl_TBCB"/>
    <property type="match status" value="1"/>
</dbReference>